<proteinExistence type="predicted"/>
<organism evidence="4 5">
    <name type="scientific">Camellia sinensis</name>
    <name type="common">Tea plant</name>
    <name type="synonym">Thea sinensis</name>
    <dbReference type="NCBI Taxonomy" id="4442"/>
    <lineage>
        <taxon>Eukaryota</taxon>
        <taxon>Viridiplantae</taxon>
        <taxon>Streptophyta</taxon>
        <taxon>Embryophyta</taxon>
        <taxon>Tracheophyta</taxon>
        <taxon>Spermatophyta</taxon>
        <taxon>Magnoliopsida</taxon>
        <taxon>eudicotyledons</taxon>
        <taxon>Gunneridae</taxon>
        <taxon>Pentapetalae</taxon>
        <taxon>asterids</taxon>
        <taxon>Ericales</taxon>
        <taxon>Theaceae</taxon>
        <taxon>Camellia</taxon>
    </lineage>
</organism>
<dbReference type="Proteomes" id="UP000593564">
    <property type="component" value="Unassembled WGS sequence"/>
</dbReference>
<dbReference type="GO" id="GO:0016020">
    <property type="term" value="C:membrane"/>
    <property type="evidence" value="ECO:0007669"/>
    <property type="project" value="UniProtKB-SubCell"/>
</dbReference>
<reference evidence="5" key="1">
    <citation type="journal article" date="2020" name="Nat. Commun.">
        <title>Genome assembly of wild tea tree DASZ reveals pedigree and selection history of tea varieties.</title>
        <authorList>
            <person name="Zhang W."/>
            <person name="Zhang Y."/>
            <person name="Qiu H."/>
            <person name="Guo Y."/>
            <person name="Wan H."/>
            <person name="Zhang X."/>
            <person name="Scossa F."/>
            <person name="Alseekh S."/>
            <person name="Zhang Q."/>
            <person name="Wang P."/>
            <person name="Xu L."/>
            <person name="Schmidt M.H."/>
            <person name="Jia X."/>
            <person name="Li D."/>
            <person name="Zhu A."/>
            <person name="Guo F."/>
            <person name="Chen W."/>
            <person name="Ni D."/>
            <person name="Usadel B."/>
            <person name="Fernie A.R."/>
            <person name="Wen W."/>
        </authorList>
    </citation>
    <scope>NUCLEOTIDE SEQUENCE [LARGE SCALE GENOMIC DNA]</scope>
    <source>
        <strain evidence="5">cv. G240</strain>
    </source>
</reference>
<evidence type="ECO:0000256" key="3">
    <source>
        <dbReference type="SAM" id="Phobius"/>
    </source>
</evidence>
<feature type="transmembrane region" description="Helical" evidence="3">
    <location>
        <begin position="89"/>
        <end position="112"/>
    </location>
</feature>
<evidence type="ECO:0000256" key="2">
    <source>
        <dbReference type="ARBA" id="ARBA00023136"/>
    </source>
</evidence>
<protein>
    <recommendedName>
        <fullName evidence="6">Late embryogenesis abundant protein LEA-2 subgroup domain-containing protein</fullName>
    </recommendedName>
</protein>
<dbReference type="PANTHER" id="PTHR31234:SF65">
    <property type="entry name" value="LATE EMBRYOGENESIS ABUNDANT PROTEIN, LEA_2 SUBGROUP"/>
    <property type="match status" value="1"/>
</dbReference>
<name>A0A7J7HJV6_CAMSI</name>
<evidence type="ECO:0000313" key="5">
    <source>
        <dbReference type="Proteomes" id="UP000593564"/>
    </source>
</evidence>
<reference evidence="4 5" key="2">
    <citation type="submission" date="2020-07" db="EMBL/GenBank/DDBJ databases">
        <title>Genome assembly of wild tea tree DASZ reveals pedigree and selection history of tea varieties.</title>
        <authorList>
            <person name="Zhang W."/>
        </authorList>
    </citation>
    <scope>NUCLEOTIDE SEQUENCE [LARGE SCALE GENOMIC DNA]</scope>
    <source>
        <strain evidence="5">cv. G240</strain>
        <tissue evidence="4">Leaf</tissue>
    </source>
</reference>
<keyword evidence="3" id="KW-1133">Transmembrane helix</keyword>
<gene>
    <name evidence="4" type="ORF">HYC85_011077</name>
</gene>
<accession>A0A7J7HJV6</accession>
<comment type="caution">
    <text evidence="4">The sequence shown here is derived from an EMBL/GenBank/DDBJ whole genome shotgun (WGS) entry which is preliminary data.</text>
</comment>
<sequence length="236" mass="26625">MQRYGNSLEQSLDQFRAFYSGGLLIRLSTQALCNSTSGPLLQASSDPPDLVKNPLTHTTAFQPHTAATRFFCYNSGQPKERRKKRLRRFAFIVIFALFSLIVTILVFALVAMRVKTPRVEIRSVNVEGLYVGNLTYNMTLIAQIEIKNKNFGDYKYDRTTMSISHGHVIIGDDVIWKGNVKSMDTYRMTVITKVSSSGLLDASRLSSDIGSRVLMLNSEARLKGKIYLMKIWGIEL</sequence>
<evidence type="ECO:0008006" key="6">
    <source>
        <dbReference type="Google" id="ProtNLM"/>
    </source>
</evidence>
<dbReference type="InterPro" id="IPR044839">
    <property type="entry name" value="NDR1-like"/>
</dbReference>
<dbReference type="AlphaFoldDB" id="A0A7J7HJV6"/>
<keyword evidence="3" id="KW-0812">Transmembrane</keyword>
<dbReference type="EMBL" id="JACBKZ010000004">
    <property type="protein sequence ID" value="KAF5953133.1"/>
    <property type="molecule type" value="Genomic_DNA"/>
</dbReference>
<evidence type="ECO:0000256" key="1">
    <source>
        <dbReference type="ARBA" id="ARBA00004370"/>
    </source>
</evidence>
<dbReference type="GO" id="GO:0098542">
    <property type="term" value="P:defense response to other organism"/>
    <property type="evidence" value="ECO:0007669"/>
    <property type="project" value="InterPro"/>
</dbReference>
<dbReference type="PANTHER" id="PTHR31234">
    <property type="entry name" value="LATE EMBRYOGENESIS ABUNDANT (LEA) HYDROXYPROLINE-RICH GLYCOPROTEIN FAMILY"/>
    <property type="match status" value="1"/>
</dbReference>
<evidence type="ECO:0000313" key="4">
    <source>
        <dbReference type="EMBL" id="KAF5953133.1"/>
    </source>
</evidence>
<comment type="subcellular location">
    <subcellularLocation>
        <location evidence="1">Membrane</location>
    </subcellularLocation>
</comment>
<keyword evidence="2 3" id="KW-0472">Membrane</keyword>
<dbReference type="SUPFAM" id="SSF117070">
    <property type="entry name" value="LEA14-like"/>
    <property type="match status" value="1"/>
</dbReference>
<keyword evidence="5" id="KW-1185">Reference proteome</keyword>